<organism evidence="1 2">
    <name type="scientific">Pelagibacterium lentulum</name>
    <dbReference type="NCBI Taxonomy" id="2029865"/>
    <lineage>
        <taxon>Bacteria</taxon>
        <taxon>Pseudomonadati</taxon>
        <taxon>Pseudomonadota</taxon>
        <taxon>Alphaproteobacteria</taxon>
        <taxon>Hyphomicrobiales</taxon>
        <taxon>Devosiaceae</taxon>
        <taxon>Pelagibacterium</taxon>
    </lineage>
</organism>
<dbReference type="AlphaFoldDB" id="A0A916RM92"/>
<dbReference type="EMBL" id="BMKB01000005">
    <property type="protein sequence ID" value="GGA59244.1"/>
    <property type="molecule type" value="Genomic_DNA"/>
</dbReference>
<proteinExistence type="predicted"/>
<dbReference type="Proteomes" id="UP000596977">
    <property type="component" value="Unassembled WGS sequence"/>
</dbReference>
<protein>
    <submittedName>
        <fullName evidence="1">DUF3052 domain-containing protein</fullName>
    </submittedName>
</protein>
<accession>A0A916RM92</accession>
<keyword evidence="2" id="KW-1185">Reference proteome</keyword>
<evidence type="ECO:0000313" key="1">
    <source>
        <dbReference type="EMBL" id="GGA59244.1"/>
    </source>
</evidence>
<gene>
    <name evidence="1" type="ORF">GCM10011499_31710</name>
</gene>
<comment type="caution">
    <text evidence="1">The sequence shown here is derived from an EMBL/GenBank/DDBJ whole genome shotgun (WGS) entry which is preliminary data.</text>
</comment>
<dbReference type="RefSeq" id="WP_206513470.1">
    <property type="nucleotide sequence ID" value="NZ_BMKB01000005.1"/>
</dbReference>
<name>A0A916RM92_9HYPH</name>
<sequence length="151" mass="16823">MRTVAEKMGLRDGMRAYLARADETVLEAMKLPRLELSPELVGCFDYLHVFVTTQDALENAFATMRPHLAKRGSLWVSWLKGTPKGSDLNLQSVIRIGYDYGLVESKTLAVDALWSAMKFTHPIPGKNYQNSFGSLKDPCALPWQSSCRNGG</sequence>
<evidence type="ECO:0000313" key="2">
    <source>
        <dbReference type="Proteomes" id="UP000596977"/>
    </source>
</evidence>
<reference evidence="1 2" key="1">
    <citation type="journal article" date="2014" name="Int. J. Syst. Evol. Microbiol.">
        <title>Complete genome sequence of Corynebacterium casei LMG S-19264T (=DSM 44701T), isolated from a smear-ripened cheese.</title>
        <authorList>
            <consortium name="US DOE Joint Genome Institute (JGI-PGF)"/>
            <person name="Walter F."/>
            <person name="Albersmeier A."/>
            <person name="Kalinowski J."/>
            <person name="Ruckert C."/>
        </authorList>
    </citation>
    <scope>NUCLEOTIDE SEQUENCE [LARGE SCALE GENOMIC DNA]</scope>
    <source>
        <strain evidence="1 2">CGMCC 1.15896</strain>
    </source>
</reference>